<proteinExistence type="predicted"/>
<dbReference type="AlphaFoldDB" id="F4PY38"/>
<evidence type="ECO:0000256" key="1">
    <source>
        <dbReference type="SAM" id="MobiDB-lite"/>
    </source>
</evidence>
<protein>
    <submittedName>
        <fullName evidence="2">Uncharacterized protein</fullName>
    </submittedName>
</protein>
<reference evidence="3" key="1">
    <citation type="journal article" date="2011" name="Genome Res.">
        <title>Phylogeny-wide analysis of social amoeba genomes highlights ancient origins for complex intercellular communication.</title>
        <authorList>
            <person name="Heidel A.J."/>
            <person name="Lawal H.M."/>
            <person name="Felder M."/>
            <person name="Schilde C."/>
            <person name="Helps N.R."/>
            <person name="Tunggal B."/>
            <person name="Rivero F."/>
            <person name="John U."/>
            <person name="Schleicher M."/>
            <person name="Eichinger L."/>
            <person name="Platzer M."/>
            <person name="Noegel A.A."/>
            <person name="Schaap P."/>
            <person name="Gloeckner G."/>
        </authorList>
    </citation>
    <scope>NUCLEOTIDE SEQUENCE [LARGE SCALE GENOMIC DNA]</scope>
    <source>
        <strain evidence="3">SH3</strain>
    </source>
</reference>
<dbReference type="OrthoDB" id="18259at2759"/>
<dbReference type="GeneID" id="14871523"/>
<gene>
    <name evidence="2" type="ORF">DFA_00276</name>
</gene>
<accession>F4PY38</accession>
<dbReference type="Proteomes" id="UP000007797">
    <property type="component" value="Unassembled WGS sequence"/>
</dbReference>
<dbReference type="RefSeq" id="XP_004357992.1">
    <property type="nucleotide sequence ID" value="XM_004357935.1"/>
</dbReference>
<dbReference type="EMBL" id="GL883014">
    <property type="protein sequence ID" value="EGG19698.1"/>
    <property type="molecule type" value="Genomic_DNA"/>
</dbReference>
<evidence type="ECO:0000313" key="3">
    <source>
        <dbReference type="Proteomes" id="UP000007797"/>
    </source>
</evidence>
<dbReference type="KEGG" id="dfa:DFA_00276"/>
<feature type="region of interest" description="Disordered" evidence="1">
    <location>
        <begin position="205"/>
        <end position="230"/>
    </location>
</feature>
<organism evidence="2 3">
    <name type="scientific">Cavenderia fasciculata</name>
    <name type="common">Slime mold</name>
    <name type="synonym">Dictyostelium fasciculatum</name>
    <dbReference type="NCBI Taxonomy" id="261658"/>
    <lineage>
        <taxon>Eukaryota</taxon>
        <taxon>Amoebozoa</taxon>
        <taxon>Evosea</taxon>
        <taxon>Eumycetozoa</taxon>
        <taxon>Dictyostelia</taxon>
        <taxon>Acytosteliales</taxon>
        <taxon>Cavenderiaceae</taxon>
        <taxon>Cavenderia</taxon>
    </lineage>
</organism>
<name>F4PY38_CACFS</name>
<keyword evidence="3" id="KW-1185">Reference proteome</keyword>
<evidence type="ECO:0000313" key="2">
    <source>
        <dbReference type="EMBL" id="EGG19698.1"/>
    </source>
</evidence>
<sequence>MTDDKDIKNELLQSFQGDELAERKKKLEKEIAEIDKVIKGGKLGKEKHQDWYEKYPAFDSLLAHPDFHLWRNYTMLMGFAGLGVGGIIGYRDGLDIIRDQLKKASYNPLSGPSEFGMNSRRIIGQNVVRGALIYSYRLSLYTSIFLGTDLAIKNNVTGDQPLISRTIAGSVVGGRAGPSSIGLGCVVGTATGMLSGILVYLTNPTTKNNNTNNNTTTTTPSTTNQPTSQS</sequence>